<feature type="transmembrane region" description="Helical" evidence="8">
    <location>
        <begin position="300"/>
        <end position="317"/>
    </location>
</feature>
<keyword evidence="4" id="KW-1003">Cell membrane</keyword>
<dbReference type="InterPro" id="IPR002523">
    <property type="entry name" value="MgTranspt_CorA/ZnTranspt_ZntB"/>
</dbReference>
<dbReference type="SUPFAM" id="SSF143865">
    <property type="entry name" value="CorA soluble domain-like"/>
    <property type="match status" value="1"/>
</dbReference>
<dbReference type="Gene3D" id="1.20.58.340">
    <property type="entry name" value="Magnesium transport protein CorA, transmembrane region"/>
    <property type="match status" value="2"/>
</dbReference>
<proteinExistence type="inferred from homology"/>
<reference evidence="9 10" key="1">
    <citation type="submission" date="2019-07" db="EMBL/GenBank/DDBJ databases">
        <title>Whole genome shotgun sequence of Terrabacter aerolatus NBRC 106305.</title>
        <authorList>
            <person name="Hosoyama A."/>
            <person name="Uohara A."/>
            <person name="Ohji S."/>
            <person name="Ichikawa N."/>
        </authorList>
    </citation>
    <scope>NUCLEOTIDE SEQUENCE [LARGE SCALE GENOMIC DNA]</scope>
    <source>
        <strain evidence="9 10">NBRC 106305</strain>
    </source>
</reference>
<name>A0A512CYB5_9MICO</name>
<dbReference type="GO" id="GO:0050897">
    <property type="term" value="F:cobalt ion binding"/>
    <property type="evidence" value="ECO:0007669"/>
    <property type="project" value="TreeGrafter"/>
</dbReference>
<evidence type="ECO:0000256" key="3">
    <source>
        <dbReference type="ARBA" id="ARBA00022448"/>
    </source>
</evidence>
<accession>A0A512CYB5</accession>
<dbReference type="GO" id="GO:0015095">
    <property type="term" value="F:magnesium ion transmembrane transporter activity"/>
    <property type="evidence" value="ECO:0007669"/>
    <property type="project" value="TreeGrafter"/>
</dbReference>
<dbReference type="AlphaFoldDB" id="A0A512CYB5"/>
<comment type="subcellular location">
    <subcellularLocation>
        <location evidence="1">Cell membrane</location>
        <topology evidence="1">Multi-pass membrane protein</topology>
    </subcellularLocation>
</comment>
<keyword evidence="6 8" id="KW-1133">Transmembrane helix</keyword>
<evidence type="ECO:0000256" key="2">
    <source>
        <dbReference type="ARBA" id="ARBA00009765"/>
    </source>
</evidence>
<protein>
    <submittedName>
        <fullName evidence="9">Magnesium transporter</fullName>
    </submittedName>
</protein>
<feature type="transmembrane region" description="Helical" evidence="8">
    <location>
        <begin position="329"/>
        <end position="350"/>
    </location>
</feature>
<evidence type="ECO:0000313" key="10">
    <source>
        <dbReference type="Proteomes" id="UP000321534"/>
    </source>
</evidence>
<sequence length="356" mass="39660">MMMGCETDRVTNDATGRITSCRWENGKVVDEGFALEEVSDLLQREGSLIWVDLCEPDHAGLRALATELDLDPHAVEDAASAGERPKATRHAKHTFLTVYATRLLSGEEASSLSDDPTASGRESRLRTSRISAFVLPRGIITVRGSSDVDMGPVLERWNDDPELLQLGVGALVHGLLDTVVDGHFEAIQQLDDAIEELEDLLFDERGHMHTVQVRTYRLRKELVELRRVVLPMRDVVNAVLRHRGELDQRHTALDGFYDDLYDHVLRAAEWTESLRDMVTTIFETNLSLQDARLNTVMKKLTGWAAIIAVPTAVTGWFGQNVPYPGFGRAWGVLFSAAVIAGVAVTLYGVFRRKGWI</sequence>
<keyword evidence="10" id="KW-1185">Reference proteome</keyword>
<evidence type="ECO:0000256" key="1">
    <source>
        <dbReference type="ARBA" id="ARBA00004651"/>
    </source>
</evidence>
<dbReference type="CDD" id="cd12822">
    <property type="entry name" value="TmCorA-like"/>
    <property type="match status" value="1"/>
</dbReference>
<comment type="similarity">
    <text evidence="2">Belongs to the CorA metal ion transporter (MIT) (TC 1.A.35) family.</text>
</comment>
<dbReference type="Gene3D" id="3.30.460.20">
    <property type="entry name" value="CorA soluble domain-like"/>
    <property type="match status" value="1"/>
</dbReference>
<dbReference type="Proteomes" id="UP000321534">
    <property type="component" value="Unassembled WGS sequence"/>
</dbReference>
<dbReference type="GO" id="GO:0015087">
    <property type="term" value="F:cobalt ion transmembrane transporter activity"/>
    <property type="evidence" value="ECO:0007669"/>
    <property type="project" value="TreeGrafter"/>
</dbReference>
<evidence type="ECO:0000256" key="4">
    <source>
        <dbReference type="ARBA" id="ARBA00022475"/>
    </source>
</evidence>
<keyword evidence="3" id="KW-0813">Transport</keyword>
<dbReference type="Pfam" id="PF01544">
    <property type="entry name" value="CorA"/>
    <property type="match status" value="1"/>
</dbReference>
<dbReference type="InterPro" id="IPR045861">
    <property type="entry name" value="CorA_cytoplasmic_dom"/>
</dbReference>
<keyword evidence="5 8" id="KW-0812">Transmembrane</keyword>
<dbReference type="InterPro" id="IPR045863">
    <property type="entry name" value="CorA_TM1_TM2"/>
</dbReference>
<dbReference type="PANTHER" id="PTHR46494">
    <property type="entry name" value="CORA FAMILY METAL ION TRANSPORTER (EUROFUNG)"/>
    <property type="match status" value="1"/>
</dbReference>
<keyword evidence="7 8" id="KW-0472">Membrane</keyword>
<dbReference type="EMBL" id="BJYX01000003">
    <property type="protein sequence ID" value="GEO29195.1"/>
    <property type="molecule type" value="Genomic_DNA"/>
</dbReference>
<evidence type="ECO:0000256" key="6">
    <source>
        <dbReference type="ARBA" id="ARBA00022989"/>
    </source>
</evidence>
<organism evidence="9 10">
    <name type="scientific">Terrabacter aerolatus</name>
    <dbReference type="NCBI Taxonomy" id="422442"/>
    <lineage>
        <taxon>Bacteria</taxon>
        <taxon>Bacillati</taxon>
        <taxon>Actinomycetota</taxon>
        <taxon>Actinomycetes</taxon>
        <taxon>Micrococcales</taxon>
        <taxon>Intrasporangiaceae</taxon>
        <taxon>Terrabacter</taxon>
    </lineage>
</organism>
<dbReference type="GO" id="GO:0005886">
    <property type="term" value="C:plasma membrane"/>
    <property type="evidence" value="ECO:0007669"/>
    <property type="project" value="UniProtKB-SubCell"/>
</dbReference>
<dbReference type="SUPFAM" id="SSF144083">
    <property type="entry name" value="Magnesium transport protein CorA, transmembrane region"/>
    <property type="match status" value="1"/>
</dbReference>
<gene>
    <name evidence="9" type="ORF">TAE01_10050</name>
</gene>
<dbReference type="GO" id="GO:0000287">
    <property type="term" value="F:magnesium ion binding"/>
    <property type="evidence" value="ECO:0007669"/>
    <property type="project" value="TreeGrafter"/>
</dbReference>
<evidence type="ECO:0000256" key="7">
    <source>
        <dbReference type="ARBA" id="ARBA00023136"/>
    </source>
</evidence>
<evidence type="ECO:0000256" key="5">
    <source>
        <dbReference type="ARBA" id="ARBA00022692"/>
    </source>
</evidence>
<evidence type="ECO:0000256" key="8">
    <source>
        <dbReference type="SAM" id="Phobius"/>
    </source>
</evidence>
<evidence type="ECO:0000313" key="9">
    <source>
        <dbReference type="EMBL" id="GEO29195.1"/>
    </source>
</evidence>
<dbReference type="PANTHER" id="PTHR46494:SF1">
    <property type="entry name" value="CORA FAMILY METAL ION TRANSPORTER (EUROFUNG)"/>
    <property type="match status" value="1"/>
</dbReference>
<comment type="caution">
    <text evidence="9">The sequence shown here is derived from an EMBL/GenBank/DDBJ whole genome shotgun (WGS) entry which is preliminary data.</text>
</comment>